<protein>
    <recommendedName>
        <fullName evidence="7">Protein kinase domain-containing protein</fullName>
    </recommendedName>
</protein>
<dbReference type="PROSITE" id="PS00108">
    <property type="entry name" value="PROTEIN_KINASE_ST"/>
    <property type="match status" value="1"/>
</dbReference>
<keyword evidence="1" id="KW-0808">Transferase</keyword>
<evidence type="ECO:0000256" key="2">
    <source>
        <dbReference type="ARBA" id="ARBA00022741"/>
    </source>
</evidence>
<dbReference type="PROSITE" id="PS00107">
    <property type="entry name" value="PROTEIN_KINASE_ATP"/>
    <property type="match status" value="1"/>
</dbReference>
<feature type="region of interest" description="Disordered" evidence="6">
    <location>
        <begin position="375"/>
        <end position="449"/>
    </location>
</feature>
<dbReference type="Pfam" id="PF00069">
    <property type="entry name" value="Pkinase"/>
    <property type="match status" value="1"/>
</dbReference>
<evidence type="ECO:0000256" key="5">
    <source>
        <dbReference type="PROSITE-ProRule" id="PRU10141"/>
    </source>
</evidence>
<dbReference type="PANTHER" id="PTHR43289">
    <property type="entry name" value="MITOGEN-ACTIVATED PROTEIN KINASE KINASE KINASE 20-RELATED"/>
    <property type="match status" value="1"/>
</dbReference>
<keyword evidence="3" id="KW-0418">Kinase</keyword>
<name>A0ABP8PF45_9ACTN</name>
<proteinExistence type="predicted"/>
<evidence type="ECO:0000256" key="4">
    <source>
        <dbReference type="ARBA" id="ARBA00022840"/>
    </source>
</evidence>
<feature type="compositionally biased region" description="Basic residues" evidence="6">
    <location>
        <begin position="401"/>
        <end position="411"/>
    </location>
</feature>
<keyword evidence="4 5" id="KW-0067">ATP-binding</keyword>
<feature type="domain" description="Protein kinase" evidence="7">
    <location>
        <begin position="30"/>
        <end position="282"/>
    </location>
</feature>
<dbReference type="CDD" id="cd14014">
    <property type="entry name" value="STKc_PknB_like"/>
    <property type="match status" value="1"/>
</dbReference>
<dbReference type="EMBL" id="BAABHF010000010">
    <property type="protein sequence ID" value="GAA4485472.1"/>
    <property type="molecule type" value="Genomic_DNA"/>
</dbReference>
<gene>
    <name evidence="8" type="ORF">GCM10023191_010190</name>
</gene>
<evidence type="ECO:0000259" key="7">
    <source>
        <dbReference type="PROSITE" id="PS50011"/>
    </source>
</evidence>
<evidence type="ECO:0000256" key="6">
    <source>
        <dbReference type="SAM" id="MobiDB-lite"/>
    </source>
</evidence>
<keyword evidence="9" id="KW-1185">Reference proteome</keyword>
<feature type="region of interest" description="Disordered" evidence="6">
    <location>
        <begin position="289"/>
        <end position="353"/>
    </location>
</feature>
<evidence type="ECO:0000313" key="8">
    <source>
        <dbReference type="EMBL" id="GAA4485472.1"/>
    </source>
</evidence>
<feature type="compositionally biased region" description="Basic residues" evidence="6">
    <location>
        <begin position="432"/>
        <end position="449"/>
    </location>
</feature>
<feature type="region of interest" description="Disordered" evidence="6">
    <location>
        <begin position="1"/>
        <end position="21"/>
    </location>
</feature>
<evidence type="ECO:0000256" key="1">
    <source>
        <dbReference type="ARBA" id="ARBA00022679"/>
    </source>
</evidence>
<dbReference type="InterPro" id="IPR000719">
    <property type="entry name" value="Prot_kinase_dom"/>
</dbReference>
<organism evidence="8 9">
    <name type="scientific">Actinoallomurus oryzae</name>
    <dbReference type="NCBI Taxonomy" id="502180"/>
    <lineage>
        <taxon>Bacteria</taxon>
        <taxon>Bacillati</taxon>
        <taxon>Actinomycetota</taxon>
        <taxon>Actinomycetes</taxon>
        <taxon>Streptosporangiales</taxon>
        <taxon>Thermomonosporaceae</taxon>
        <taxon>Actinoallomurus</taxon>
    </lineage>
</organism>
<dbReference type="InterPro" id="IPR008271">
    <property type="entry name" value="Ser/Thr_kinase_AS"/>
</dbReference>
<accession>A0ABP8PF45</accession>
<dbReference type="SUPFAM" id="SSF56112">
    <property type="entry name" value="Protein kinase-like (PK-like)"/>
    <property type="match status" value="1"/>
</dbReference>
<dbReference type="Gene3D" id="1.10.510.10">
    <property type="entry name" value="Transferase(Phosphotransferase) domain 1"/>
    <property type="match status" value="1"/>
</dbReference>
<dbReference type="PANTHER" id="PTHR43289:SF34">
    <property type="entry name" value="SERINE_THREONINE-PROTEIN KINASE YBDM-RELATED"/>
    <property type="match status" value="1"/>
</dbReference>
<feature type="binding site" evidence="5">
    <location>
        <position position="58"/>
    </location>
    <ligand>
        <name>ATP</name>
        <dbReference type="ChEBI" id="CHEBI:30616"/>
    </ligand>
</feature>
<comment type="caution">
    <text evidence="8">The sequence shown here is derived from an EMBL/GenBank/DDBJ whole genome shotgun (WGS) entry which is preliminary data.</text>
</comment>
<dbReference type="Proteomes" id="UP001500503">
    <property type="component" value="Unassembled WGS sequence"/>
</dbReference>
<evidence type="ECO:0000256" key="3">
    <source>
        <dbReference type="ARBA" id="ARBA00022777"/>
    </source>
</evidence>
<keyword evidence="2 5" id="KW-0547">Nucleotide-binding</keyword>
<dbReference type="InterPro" id="IPR017441">
    <property type="entry name" value="Protein_kinase_ATP_BS"/>
</dbReference>
<dbReference type="InterPro" id="IPR011009">
    <property type="entry name" value="Kinase-like_dom_sf"/>
</dbReference>
<reference evidence="9" key="1">
    <citation type="journal article" date="2019" name="Int. J. Syst. Evol. Microbiol.">
        <title>The Global Catalogue of Microorganisms (GCM) 10K type strain sequencing project: providing services to taxonomists for standard genome sequencing and annotation.</title>
        <authorList>
            <consortium name="The Broad Institute Genomics Platform"/>
            <consortium name="The Broad Institute Genome Sequencing Center for Infectious Disease"/>
            <person name="Wu L."/>
            <person name="Ma J."/>
        </authorList>
    </citation>
    <scope>NUCLEOTIDE SEQUENCE [LARGE SCALE GENOMIC DNA]</scope>
    <source>
        <strain evidence="9">JCM 17933</strain>
    </source>
</reference>
<sequence>MATPSASADESLPAGVRPLTPEDPGRIGEYLLLGRLGHGGMGVVYLGRGPGGALVAVKIAHGETAGDEDLARRYEAEVACLRRAPTAYVAGLVADGSAHRPPYVVTEYVEGRSLAQAVNADGPLSGTTLRALAVGVARALAAVHRAGLIHRDVKPANIILSSTGPRLIDFGIARQVGDAGGPTGPGLVVGSPGWIPPERFERLPATPASDIFGWGCAVGFAATGRNPFGRGDPDVLAQRTMFDPPDLDGLDDSLRGPVAQALSKSPAGRPAAAELLAWLDWAGAAHGPVREPAHEVPAPATAPDPDLPHTGDQDPFPPGTASFVPNRRTAPAGGRSGTRDLPRPRRPSASGSVAVAATATAALVVVLLTTAADHDRRNSPAPHGGTPTAVPSNAAATHRVVTPRRRTHHPAARSSSAQPSPTRASAQSARAGKGKGKAKGRTKGKGPGG</sequence>
<dbReference type="SMART" id="SM00220">
    <property type="entry name" value="S_TKc"/>
    <property type="match status" value="1"/>
</dbReference>
<dbReference type="Gene3D" id="3.30.200.20">
    <property type="entry name" value="Phosphorylase Kinase, domain 1"/>
    <property type="match status" value="1"/>
</dbReference>
<dbReference type="PROSITE" id="PS50011">
    <property type="entry name" value="PROTEIN_KINASE_DOM"/>
    <property type="match status" value="1"/>
</dbReference>
<feature type="compositionally biased region" description="Low complexity" evidence="6">
    <location>
        <begin position="412"/>
        <end position="431"/>
    </location>
</feature>
<evidence type="ECO:0000313" key="9">
    <source>
        <dbReference type="Proteomes" id="UP001500503"/>
    </source>
</evidence>
<dbReference type="RefSeq" id="WP_345458132.1">
    <property type="nucleotide sequence ID" value="NZ_BAABHF010000010.1"/>
</dbReference>